<evidence type="ECO:0000256" key="1">
    <source>
        <dbReference type="ARBA" id="ARBA00004202"/>
    </source>
</evidence>
<dbReference type="PANTHER" id="PTHR42771">
    <property type="entry name" value="IRON(3+)-HYDROXAMATE IMPORT ATP-BINDING PROTEIN FHUC"/>
    <property type="match status" value="1"/>
</dbReference>
<keyword evidence="2" id="KW-0813">Transport</keyword>
<evidence type="ECO:0000256" key="7">
    <source>
        <dbReference type="ARBA" id="ARBA00023004"/>
    </source>
</evidence>
<evidence type="ECO:0000313" key="12">
    <source>
        <dbReference type="Proteomes" id="UP001500839"/>
    </source>
</evidence>
<dbReference type="Gene3D" id="3.40.50.300">
    <property type="entry name" value="P-loop containing nucleotide triphosphate hydrolases"/>
    <property type="match status" value="1"/>
</dbReference>
<evidence type="ECO:0000256" key="8">
    <source>
        <dbReference type="ARBA" id="ARBA00023065"/>
    </source>
</evidence>
<evidence type="ECO:0000259" key="10">
    <source>
        <dbReference type="PROSITE" id="PS50893"/>
    </source>
</evidence>
<dbReference type="CDD" id="cd03214">
    <property type="entry name" value="ABC_Iron-Siderophores_B12_Hemin"/>
    <property type="match status" value="1"/>
</dbReference>
<accession>A0ABP9CWP8</accession>
<evidence type="ECO:0000313" key="11">
    <source>
        <dbReference type="EMBL" id="GAA4821155.1"/>
    </source>
</evidence>
<comment type="subcellular location">
    <subcellularLocation>
        <location evidence="1">Cell membrane</location>
        <topology evidence="1">Peripheral membrane protein</topology>
    </subcellularLocation>
</comment>
<dbReference type="SMART" id="SM00382">
    <property type="entry name" value="AAA"/>
    <property type="match status" value="1"/>
</dbReference>
<keyword evidence="7" id="KW-0408">Iron</keyword>
<sequence>MTEATAAAPSGGAVGWSLEVSGLSAGYSGAPAVRHVSFTAGAGRVVAIVGPNGCGKSTLLRSIARLHKPTSGAVTVGGEDLWRMRPRQAAHRVALLPQSPQAPEALTVAGLVGYGRHPHQGLFRQWSYRDEQAVAAALEATGTTSLAGRRLDELSGGQRQRCWFAMVMAQESPVLLLDEPTSALDLGHAASVLGLARGVARAGRTVVMVVHDIGAAARYADDVLAMRDGEMVAWGPPGEVVDAALVRTLFDIDADILTAPSDGAPVVVTREHPAALDACPAPGAVPGSPPVATVHA</sequence>
<dbReference type="PROSITE" id="PS50893">
    <property type="entry name" value="ABC_TRANSPORTER_2"/>
    <property type="match status" value="1"/>
</dbReference>
<evidence type="ECO:0000256" key="2">
    <source>
        <dbReference type="ARBA" id="ARBA00022448"/>
    </source>
</evidence>
<evidence type="ECO:0000256" key="5">
    <source>
        <dbReference type="ARBA" id="ARBA00022741"/>
    </source>
</evidence>
<keyword evidence="3" id="KW-1003">Cell membrane</keyword>
<dbReference type="GO" id="GO:0005524">
    <property type="term" value="F:ATP binding"/>
    <property type="evidence" value="ECO:0007669"/>
    <property type="project" value="UniProtKB-KW"/>
</dbReference>
<keyword evidence="6 11" id="KW-0067">ATP-binding</keyword>
<name>A0ABP9CWP8_9ACTN</name>
<dbReference type="InterPro" id="IPR003439">
    <property type="entry name" value="ABC_transporter-like_ATP-bd"/>
</dbReference>
<protein>
    <submittedName>
        <fullName evidence="11">ABC transporter ATP-binding protein</fullName>
    </submittedName>
</protein>
<dbReference type="InterPro" id="IPR003593">
    <property type="entry name" value="AAA+_ATPase"/>
</dbReference>
<comment type="caution">
    <text evidence="11">The sequence shown here is derived from an EMBL/GenBank/DDBJ whole genome shotgun (WGS) entry which is preliminary data.</text>
</comment>
<proteinExistence type="predicted"/>
<dbReference type="InterPro" id="IPR027417">
    <property type="entry name" value="P-loop_NTPase"/>
</dbReference>
<evidence type="ECO:0000256" key="9">
    <source>
        <dbReference type="ARBA" id="ARBA00023136"/>
    </source>
</evidence>
<feature type="domain" description="ABC transporter" evidence="10">
    <location>
        <begin position="18"/>
        <end position="253"/>
    </location>
</feature>
<dbReference type="EMBL" id="BAABKQ010000001">
    <property type="protein sequence ID" value="GAA4821155.1"/>
    <property type="molecule type" value="Genomic_DNA"/>
</dbReference>
<organism evidence="11 12">
    <name type="scientific">Tomitella cavernea</name>
    <dbReference type="NCBI Taxonomy" id="1387982"/>
    <lineage>
        <taxon>Bacteria</taxon>
        <taxon>Bacillati</taxon>
        <taxon>Actinomycetota</taxon>
        <taxon>Actinomycetes</taxon>
        <taxon>Mycobacteriales</taxon>
        <taxon>Tomitella</taxon>
    </lineage>
</organism>
<keyword evidence="4" id="KW-0410">Iron transport</keyword>
<dbReference type="InterPro" id="IPR051535">
    <property type="entry name" value="Siderophore_ABC-ATPase"/>
</dbReference>
<dbReference type="Pfam" id="PF00005">
    <property type="entry name" value="ABC_tran"/>
    <property type="match status" value="1"/>
</dbReference>
<evidence type="ECO:0000256" key="4">
    <source>
        <dbReference type="ARBA" id="ARBA00022496"/>
    </source>
</evidence>
<dbReference type="PANTHER" id="PTHR42771:SF2">
    <property type="entry name" value="IRON(3+)-HYDROXAMATE IMPORT ATP-BINDING PROTEIN FHUC"/>
    <property type="match status" value="1"/>
</dbReference>
<dbReference type="Proteomes" id="UP001500839">
    <property type="component" value="Unassembled WGS sequence"/>
</dbReference>
<evidence type="ECO:0000256" key="6">
    <source>
        <dbReference type="ARBA" id="ARBA00022840"/>
    </source>
</evidence>
<gene>
    <name evidence="11" type="ORF">GCM10023353_31660</name>
</gene>
<evidence type="ECO:0000256" key="3">
    <source>
        <dbReference type="ARBA" id="ARBA00022475"/>
    </source>
</evidence>
<dbReference type="SUPFAM" id="SSF52540">
    <property type="entry name" value="P-loop containing nucleoside triphosphate hydrolases"/>
    <property type="match status" value="1"/>
</dbReference>
<keyword evidence="5" id="KW-0547">Nucleotide-binding</keyword>
<keyword evidence="9" id="KW-0472">Membrane</keyword>
<dbReference type="RefSeq" id="WP_345602707.1">
    <property type="nucleotide sequence ID" value="NZ_BAABKQ010000001.1"/>
</dbReference>
<keyword evidence="12" id="KW-1185">Reference proteome</keyword>
<keyword evidence="8" id="KW-0406">Ion transport</keyword>
<reference evidence="12" key="1">
    <citation type="journal article" date="2019" name="Int. J. Syst. Evol. Microbiol.">
        <title>The Global Catalogue of Microorganisms (GCM) 10K type strain sequencing project: providing services to taxonomists for standard genome sequencing and annotation.</title>
        <authorList>
            <consortium name="The Broad Institute Genomics Platform"/>
            <consortium name="The Broad Institute Genome Sequencing Center for Infectious Disease"/>
            <person name="Wu L."/>
            <person name="Ma J."/>
        </authorList>
    </citation>
    <scope>NUCLEOTIDE SEQUENCE [LARGE SCALE GENOMIC DNA]</scope>
    <source>
        <strain evidence="12">JCM 18542</strain>
    </source>
</reference>